<dbReference type="InterPro" id="IPR000225">
    <property type="entry name" value="Armadillo"/>
</dbReference>
<dbReference type="SUPFAM" id="SSF48371">
    <property type="entry name" value="ARM repeat"/>
    <property type="match status" value="1"/>
</dbReference>
<keyword evidence="5" id="KW-1185">Reference proteome</keyword>
<dbReference type="Gene3D" id="1.25.10.10">
    <property type="entry name" value="Leucine-rich Repeat Variant"/>
    <property type="match status" value="1"/>
</dbReference>
<dbReference type="GO" id="GO:0045296">
    <property type="term" value="F:cadherin binding"/>
    <property type="evidence" value="ECO:0007669"/>
    <property type="project" value="InterPro"/>
</dbReference>
<evidence type="ECO:0000256" key="3">
    <source>
        <dbReference type="SAM" id="MobiDB-lite"/>
    </source>
</evidence>
<dbReference type="PANTHER" id="PTHR45976">
    <property type="entry name" value="ARMADILLO SEGMENT POLARITY PROTEIN"/>
    <property type="match status" value="1"/>
</dbReference>
<dbReference type="OrthoDB" id="195736at2759"/>
<dbReference type="InterPro" id="IPR013284">
    <property type="entry name" value="Beta-catenin"/>
</dbReference>
<dbReference type="GO" id="GO:0007155">
    <property type="term" value="P:cell adhesion"/>
    <property type="evidence" value="ECO:0007669"/>
    <property type="project" value="InterPro"/>
</dbReference>
<dbReference type="InterPro" id="IPR016024">
    <property type="entry name" value="ARM-type_fold"/>
</dbReference>
<comment type="caution">
    <text evidence="4">The sequence shown here is derived from an EMBL/GenBank/DDBJ whole genome shotgun (WGS) entry which is preliminary data.</text>
</comment>
<dbReference type="InterPro" id="IPR011989">
    <property type="entry name" value="ARM-like"/>
</dbReference>
<gene>
    <name evidence="4" type="ORF">CBOVIS_LOCUS2477</name>
</gene>
<keyword evidence="1" id="KW-0217">Developmental protein</keyword>
<evidence type="ECO:0000313" key="4">
    <source>
        <dbReference type="EMBL" id="CAB3399338.1"/>
    </source>
</evidence>
<feature type="region of interest" description="Disordered" evidence="3">
    <location>
        <begin position="733"/>
        <end position="800"/>
    </location>
</feature>
<evidence type="ECO:0000256" key="2">
    <source>
        <dbReference type="PROSITE-ProRule" id="PRU00259"/>
    </source>
</evidence>
<accession>A0A8S1EBQ3</accession>
<evidence type="ECO:0000313" key="5">
    <source>
        <dbReference type="Proteomes" id="UP000494206"/>
    </source>
</evidence>
<sequence length="800" mass="91518">MDLDPNIVINHEEQGEALVNPERGYSNAMQNPMSSGSQKIDMWRNRNFDSGFQTMNHSEAPSIISSLHPSSHISGMSSVADYEQAPSLSDQQNIKFDTISYNGGPTGSGTDSQYGSAVRAIPELMNLMSDQDHAVVHKAIYIMQNIAKMDSDPMRRQKESVITDYRVIIALRNVLRDKKDHPNIIRLALGTLFHIGNRQEGLDLIFRAVSIEQDFIQHLVSHIMTIPFSCYKYALFTLHSILSDRTRGNICLQLSRQCEALRYVINWLEEEKSEKLLPVIVDLTRILCDKSNDQKALFINLGGSKKLLHIIFTYRYENLLWRSTQLLKTFSNFDANDLVQCGARDVLSKMLTHESPRLVISTLETLRNISDVPSPYNEDNLLKCLLMLLGSRNPMMMLYTVQILSNMVANNKRNKELMVCNQAVEMLLRSLVEASYVQGLSNKEAHHMEEFMESLICTLRQLCVGHSYCDRVQLMIFKEPLVFLDKLMRMRPILLKQTLNLLLKVASQNANLLAFRDVKAGTVGFAQQIIHVMKVACAQLQTQDVIEGIKLKDLVHLSIELLRAISRHHDIQEQIVFFLRTPENCKIGEIHTMLPIFVLQKSGIDENTKKSTLVLIYNLMFNEQMAAVLENNHVFMNMIAQLKNCMSPEISGLAENILRKIYDKRHSNFADIFLMDKKHDSYLRNESMDTSLNESFDGAGEQWSQMPGCDDPFVEMYCGSAMEADSKTFNSPIYNSPNPMYPPSTPQDYYMEQQPSSSSTNRVPERLYSNNYPHPMYNSPAEYNHKYPDYPHSNSQLKRF</sequence>
<organism evidence="4 5">
    <name type="scientific">Caenorhabditis bovis</name>
    <dbReference type="NCBI Taxonomy" id="2654633"/>
    <lineage>
        <taxon>Eukaryota</taxon>
        <taxon>Metazoa</taxon>
        <taxon>Ecdysozoa</taxon>
        <taxon>Nematoda</taxon>
        <taxon>Chromadorea</taxon>
        <taxon>Rhabditida</taxon>
        <taxon>Rhabditina</taxon>
        <taxon>Rhabditomorpha</taxon>
        <taxon>Rhabditoidea</taxon>
        <taxon>Rhabditidae</taxon>
        <taxon>Peloderinae</taxon>
        <taxon>Caenorhabditis</taxon>
    </lineage>
</organism>
<reference evidence="4 5" key="1">
    <citation type="submission" date="2020-04" db="EMBL/GenBank/DDBJ databases">
        <authorList>
            <person name="Laetsch R D."/>
            <person name="Stevens L."/>
            <person name="Kumar S."/>
            <person name="Blaxter L. M."/>
        </authorList>
    </citation>
    <scope>NUCLEOTIDE SEQUENCE [LARGE SCALE GENOMIC DNA]</scope>
</reference>
<evidence type="ECO:0000256" key="1">
    <source>
        <dbReference type="ARBA" id="ARBA00022473"/>
    </source>
</evidence>
<feature type="compositionally biased region" description="Polar residues" evidence="3">
    <location>
        <begin position="753"/>
        <end position="772"/>
    </location>
</feature>
<dbReference type="Proteomes" id="UP000494206">
    <property type="component" value="Unassembled WGS sequence"/>
</dbReference>
<feature type="repeat" description="ARM" evidence="2">
    <location>
        <begin position="166"/>
        <end position="210"/>
    </location>
</feature>
<dbReference type="PROSITE" id="PS50176">
    <property type="entry name" value="ARM_REPEAT"/>
    <property type="match status" value="1"/>
</dbReference>
<dbReference type="AlphaFoldDB" id="A0A8S1EBQ3"/>
<dbReference type="EMBL" id="CADEPM010000002">
    <property type="protein sequence ID" value="CAB3399338.1"/>
    <property type="molecule type" value="Genomic_DNA"/>
</dbReference>
<dbReference type="SMART" id="SM00185">
    <property type="entry name" value="ARM"/>
    <property type="match status" value="4"/>
</dbReference>
<name>A0A8S1EBQ3_9PELO</name>
<protein>
    <submittedName>
        <fullName evidence="4">Uncharacterized protein</fullName>
    </submittedName>
</protein>
<proteinExistence type="predicted"/>